<reference evidence="1" key="1">
    <citation type="submission" date="2014-01" db="EMBL/GenBank/DDBJ databases">
        <authorList>
            <person name="Brown-Elliot B."/>
            <person name="Wallace R."/>
            <person name="Lenaerts A."/>
            <person name="Ordway D."/>
            <person name="DeGroote M.A."/>
            <person name="Parker T."/>
            <person name="Sizemore C."/>
            <person name="Tallon L.J."/>
            <person name="Sadzewicz L.K."/>
            <person name="Sengamalay N."/>
            <person name="Fraser C.M."/>
            <person name="Hine E."/>
            <person name="Shefchek K.A."/>
            <person name="Das S.P."/>
            <person name="Tettelin H."/>
        </authorList>
    </citation>
    <scope>NUCLEOTIDE SEQUENCE [LARGE SCALE GENOMIC DNA]</scope>
    <source>
        <strain evidence="1">4042</strain>
    </source>
</reference>
<proteinExistence type="predicted"/>
<dbReference type="EMBL" id="JAOB01000093">
    <property type="protein sequence ID" value="EUA06994.1"/>
    <property type="molecule type" value="Genomic_DNA"/>
</dbReference>
<evidence type="ECO:0000313" key="1">
    <source>
        <dbReference type="EMBL" id="EUA06994.1"/>
    </source>
</evidence>
<dbReference type="PATRIC" id="fig|1299334.3.peg.9765"/>
<comment type="caution">
    <text evidence="1">The sequence shown here is derived from an EMBL/GenBank/DDBJ whole genome shotgun (WGS) entry which is preliminary data.</text>
</comment>
<protein>
    <submittedName>
        <fullName evidence="1">Uncharacterized protein</fullName>
    </submittedName>
</protein>
<dbReference type="AlphaFoldDB" id="X7YIQ5"/>
<gene>
    <name evidence="1" type="ORF">I553_0173</name>
</gene>
<name>X7YIQ5_MYCXE</name>
<accession>X7YIQ5</accession>
<sequence length="52" mass="5916">MEIRQTAADVHPRAVAREDAKLPKNQRFQGILRLLSRPAERYHGVAALLDHV</sequence>
<organism evidence="1">
    <name type="scientific">Mycobacterium xenopi 4042</name>
    <dbReference type="NCBI Taxonomy" id="1299334"/>
    <lineage>
        <taxon>Bacteria</taxon>
        <taxon>Bacillati</taxon>
        <taxon>Actinomycetota</taxon>
        <taxon>Actinomycetes</taxon>
        <taxon>Mycobacteriales</taxon>
        <taxon>Mycobacteriaceae</taxon>
        <taxon>Mycobacterium</taxon>
    </lineage>
</organism>